<evidence type="ECO:0000256" key="1">
    <source>
        <dbReference type="SAM" id="Phobius"/>
    </source>
</evidence>
<organism evidence="2 3">
    <name type="scientific">Trichuris trichiura</name>
    <name type="common">Whipworm</name>
    <name type="synonym">Trichocephalus trichiurus</name>
    <dbReference type="NCBI Taxonomy" id="36087"/>
    <lineage>
        <taxon>Eukaryota</taxon>
        <taxon>Metazoa</taxon>
        <taxon>Ecdysozoa</taxon>
        <taxon>Nematoda</taxon>
        <taxon>Enoplea</taxon>
        <taxon>Dorylaimia</taxon>
        <taxon>Trichinellida</taxon>
        <taxon>Trichuridae</taxon>
        <taxon>Trichuris</taxon>
    </lineage>
</organism>
<evidence type="ECO:0000313" key="3">
    <source>
        <dbReference type="Proteomes" id="UP000030665"/>
    </source>
</evidence>
<dbReference type="AlphaFoldDB" id="A0A077Z8Y5"/>
<dbReference type="Proteomes" id="UP000030665">
    <property type="component" value="Unassembled WGS sequence"/>
</dbReference>
<accession>A0A077Z8Y5</accession>
<keyword evidence="1" id="KW-0812">Transmembrane</keyword>
<feature type="transmembrane region" description="Helical" evidence="1">
    <location>
        <begin position="146"/>
        <end position="170"/>
    </location>
</feature>
<keyword evidence="1" id="KW-0472">Membrane</keyword>
<evidence type="ECO:0000313" key="2">
    <source>
        <dbReference type="EMBL" id="CDW56224.1"/>
    </source>
</evidence>
<dbReference type="EMBL" id="HG806019">
    <property type="protein sequence ID" value="CDW56224.1"/>
    <property type="molecule type" value="Genomic_DNA"/>
</dbReference>
<keyword evidence="3" id="KW-1185">Reference proteome</keyword>
<proteinExistence type="predicted"/>
<gene>
    <name evidence="2" type="ORF">TTRE_0000449901</name>
</gene>
<reference evidence="2" key="2">
    <citation type="submission" date="2014-03" db="EMBL/GenBank/DDBJ databases">
        <title>The whipworm genome and dual-species transcriptomics of an intimate host-pathogen interaction.</title>
        <authorList>
            <person name="Foth B.J."/>
            <person name="Tsai I.J."/>
            <person name="Reid A.J."/>
            <person name="Bancroft A.J."/>
            <person name="Nichol S."/>
            <person name="Tracey A."/>
            <person name="Holroyd N."/>
            <person name="Cotton J.A."/>
            <person name="Stanley E.J."/>
            <person name="Zarowiecki M."/>
            <person name="Liu J.Z."/>
            <person name="Huckvale T."/>
            <person name="Cooper P.J."/>
            <person name="Grencis R.K."/>
            <person name="Berriman M."/>
        </authorList>
    </citation>
    <scope>NUCLEOTIDE SEQUENCE [LARGE SCALE GENOMIC DNA]</scope>
</reference>
<keyword evidence="1" id="KW-1133">Transmembrane helix</keyword>
<sequence>MFCNKIAVAPKQTTHRCDGYGNAIRDSTTMKLPQKRPVGCTQQLVLQWAFAFGTLTSALLIALSVFLTPWIKFVEAQIEIEVGITKTCIRIFNQSNCTTQWQALNGGDLVGTILLISSIVTLLFCLAWFAAIMARSRRTKKLRCSLVIVTVSSMLAFMLSLSGLVCIAGHRENNTPGLNTLRVIIDPDMISHHSGPSVIMAMTGVWWTFLNTAISCTILYGHGRAPNRT</sequence>
<feature type="transmembrane region" description="Helical" evidence="1">
    <location>
        <begin position="109"/>
        <end position="134"/>
    </location>
</feature>
<reference evidence="2" key="1">
    <citation type="submission" date="2014-01" db="EMBL/GenBank/DDBJ databases">
        <authorList>
            <person name="Aslett M."/>
        </authorList>
    </citation>
    <scope>NUCLEOTIDE SEQUENCE</scope>
</reference>
<feature type="transmembrane region" description="Helical" evidence="1">
    <location>
        <begin position="198"/>
        <end position="220"/>
    </location>
</feature>
<protein>
    <submittedName>
        <fullName evidence="2">Uncharacterized protein</fullName>
    </submittedName>
</protein>
<name>A0A077Z8Y5_TRITR</name>
<feature type="transmembrane region" description="Helical" evidence="1">
    <location>
        <begin position="44"/>
        <end position="67"/>
    </location>
</feature>